<evidence type="ECO:0000313" key="2">
    <source>
        <dbReference type="Proteomes" id="UP000027138"/>
    </source>
</evidence>
<proteinExistence type="predicted"/>
<sequence length="104" mass="11209">MASSEICWLIIASMNDWSTANNLSSNAATIYGSSITDRREFCMVNPNMLLTNGPMAAQASSSNAMSSSPEAQMYTCQAASTSTRPPFHGAFVSCLTYVKIQGYF</sequence>
<protein>
    <submittedName>
        <fullName evidence="1">Uncharacterized protein</fullName>
    </submittedName>
</protein>
<evidence type="ECO:0000313" key="1">
    <source>
        <dbReference type="EMBL" id="KDP43635.1"/>
    </source>
</evidence>
<gene>
    <name evidence="1" type="ORF">JCGZ_22949</name>
</gene>
<organism evidence="1 2">
    <name type="scientific">Jatropha curcas</name>
    <name type="common">Barbados nut</name>
    <dbReference type="NCBI Taxonomy" id="180498"/>
    <lineage>
        <taxon>Eukaryota</taxon>
        <taxon>Viridiplantae</taxon>
        <taxon>Streptophyta</taxon>
        <taxon>Embryophyta</taxon>
        <taxon>Tracheophyta</taxon>
        <taxon>Spermatophyta</taxon>
        <taxon>Magnoliopsida</taxon>
        <taxon>eudicotyledons</taxon>
        <taxon>Gunneridae</taxon>
        <taxon>Pentapetalae</taxon>
        <taxon>rosids</taxon>
        <taxon>fabids</taxon>
        <taxon>Malpighiales</taxon>
        <taxon>Euphorbiaceae</taxon>
        <taxon>Crotonoideae</taxon>
        <taxon>Jatropheae</taxon>
        <taxon>Jatropha</taxon>
    </lineage>
</organism>
<dbReference type="AlphaFoldDB" id="A0A067LGD7"/>
<name>A0A067LGD7_JATCU</name>
<keyword evidence="2" id="KW-1185">Reference proteome</keyword>
<reference evidence="1 2" key="1">
    <citation type="journal article" date="2014" name="PLoS ONE">
        <title>Global Analysis of Gene Expression Profiles in Physic Nut (Jatropha curcas L.) Seedlings Exposed to Salt Stress.</title>
        <authorList>
            <person name="Zhang L."/>
            <person name="Zhang C."/>
            <person name="Wu P."/>
            <person name="Chen Y."/>
            <person name="Li M."/>
            <person name="Jiang H."/>
            <person name="Wu G."/>
        </authorList>
    </citation>
    <scope>NUCLEOTIDE SEQUENCE [LARGE SCALE GENOMIC DNA]</scope>
    <source>
        <strain evidence="2">cv. GZQX0401</strain>
        <tissue evidence="1">Young leaves</tissue>
    </source>
</reference>
<dbReference type="EMBL" id="KK914265">
    <property type="protein sequence ID" value="KDP43635.1"/>
    <property type="molecule type" value="Genomic_DNA"/>
</dbReference>
<accession>A0A067LGD7</accession>
<dbReference type="Proteomes" id="UP000027138">
    <property type="component" value="Unassembled WGS sequence"/>
</dbReference>